<comment type="cofactor">
    <cofactor evidence="5">
        <name>Fe(2+)</name>
        <dbReference type="ChEBI" id="CHEBI:29033"/>
    </cofactor>
    <text evidence="5">Binds 1 Fe(2+) ion per subunit.</text>
</comment>
<comment type="similarity">
    <text evidence="1">Belongs to the carotenoid oxygenase family.</text>
</comment>
<dbReference type="KEGG" id="bgp:BGL_2c09440"/>
<evidence type="ECO:0000256" key="5">
    <source>
        <dbReference type="PIRSR" id="PIRSR604294-1"/>
    </source>
</evidence>
<keyword evidence="3 6" id="KW-0560">Oxidoreductase</keyword>
<keyword evidence="6" id="KW-0223">Dioxygenase</keyword>
<dbReference type="AlphaFoldDB" id="A0A0B6RUK1"/>
<reference evidence="7" key="1">
    <citation type="submission" date="2011-03" db="EMBL/GenBank/DDBJ databases">
        <authorList>
            <person name="Voget S."/>
            <person name="Streit W.R."/>
            <person name="Jaeger K.E."/>
            <person name="Daniel R."/>
        </authorList>
    </citation>
    <scope>NUCLEOTIDE SEQUENCE [LARGE SCALE GENOMIC DNA]</scope>
    <source>
        <strain evidence="7">PG1</strain>
    </source>
</reference>
<dbReference type="EC" id="1.13.11.-" evidence="6"/>
<gene>
    <name evidence="6" type="ORF">BGL_2c09440</name>
</gene>
<dbReference type="HOGENOM" id="CLU_016472_0_2_4"/>
<evidence type="ECO:0000256" key="3">
    <source>
        <dbReference type="ARBA" id="ARBA00023002"/>
    </source>
</evidence>
<evidence type="ECO:0000313" key="7">
    <source>
        <dbReference type="Proteomes" id="UP000031838"/>
    </source>
</evidence>
<dbReference type="Proteomes" id="UP000031838">
    <property type="component" value="Chromosome 2"/>
</dbReference>
<dbReference type="GO" id="GO:0010436">
    <property type="term" value="F:carotenoid dioxygenase activity"/>
    <property type="evidence" value="ECO:0007669"/>
    <property type="project" value="TreeGrafter"/>
</dbReference>
<dbReference type="EMBL" id="CP002581">
    <property type="protein sequence ID" value="AJK49022.1"/>
    <property type="molecule type" value="Genomic_DNA"/>
</dbReference>
<accession>A0A0B6RUK1</accession>
<sequence length="451" mass="49534">MFPIDLNAGALAPVAAETGHTALRVTGTIPRELRGQLVRNGPNPLTGRFAGHDLLSWWSEAAMLHAIDFADGRATAYRNRWLRTRRWAEHHAPALVDAMPDTNPNVNVIRHAGTTLALAEGGMPLAISPALETLGPADRHPAFVDGMTAHPKRDPFSDELIGFRAHRAAPCLRYQVAAPDGATRVDLEIELPRAAMMHDLAITATHSLLLDLNVVYDFTMLARGHRMPLRWDDGRPARIGVLPRHGGAVRWFEVAPCFIQHVINAYDVEDGMGAAPSRIVLDAIRYPWFLRLAPDGGAFEANPPGQPWRYTFDLARGTVQEAPLLDAALELPRIDERRTGRVYRFFHAAEQPRLDEMRGIVRVDVRRGEIVRHAIAPGDQNGEPVFVPRPGTTGSDEDDGWVLACVWRAATDTSDVIVLDAAAIDAAPLATVHLPVRIPAGFHGAWLPCHE</sequence>
<evidence type="ECO:0000256" key="1">
    <source>
        <dbReference type="ARBA" id="ARBA00006787"/>
    </source>
</evidence>
<evidence type="ECO:0000256" key="2">
    <source>
        <dbReference type="ARBA" id="ARBA00022723"/>
    </source>
</evidence>
<feature type="binding site" evidence="5">
    <location>
        <position position="150"/>
    </location>
    <ligand>
        <name>Fe cation</name>
        <dbReference type="ChEBI" id="CHEBI:24875"/>
        <note>catalytic</note>
    </ligand>
</feature>
<dbReference type="RefSeq" id="WP_042627555.1">
    <property type="nucleotide sequence ID" value="NZ_CP002581.1"/>
</dbReference>
<dbReference type="PANTHER" id="PTHR10543">
    <property type="entry name" value="BETA-CAROTENE DIOXYGENASE"/>
    <property type="match status" value="1"/>
</dbReference>
<keyword evidence="7" id="KW-1185">Reference proteome</keyword>
<evidence type="ECO:0000256" key="4">
    <source>
        <dbReference type="ARBA" id="ARBA00023004"/>
    </source>
</evidence>
<proteinExistence type="inferred from homology"/>
<reference evidence="6 7" key="2">
    <citation type="journal article" date="2016" name="Appl. Microbiol. Biotechnol.">
        <title>Mutations improving production and secretion of extracellular lipase by Burkholderia glumae PG1.</title>
        <authorList>
            <person name="Knapp A."/>
            <person name="Voget S."/>
            <person name="Gao R."/>
            <person name="Zaburannyi N."/>
            <person name="Krysciak D."/>
            <person name="Breuer M."/>
            <person name="Hauer B."/>
            <person name="Streit W.R."/>
            <person name="Muller R."/>
            <person name="Daniel R."/>
            <person name="Jaeger K.E."/>
        </authorList>
    </citation>
    <scope>NUCLEOTIDE SEQUENCE [LARGE SCALE GENOMIC DNA]</scope>
    <source>
        <strain evidence="6 7">PG1</strain>
    </source>
</reference>
<dbReference type="Pfam" id="PF03055">
    <property type="entry name" value="RPE65"/>
    <property type="match status" value="1"/>
</dbReference>
<dbReference type="GO" id="GO:0046872">
    <property type="term" value="F:metal ion binding"/>
    <property type="evidence" value="ECO:0007669"/>
    <property type="project" value="UniProtKB-KW"/>
</dbReference>
<dbReference type="GO" id="GO:0016121">
    <property type="term" value="P:carotene catabolic process"/>
    <property type="evidence" value="ECO:0007669"/>
    <property type="project" value="TreeGrafter"/>
</dbReference>
<keyword evidence="2 5" id="KW-0479">Metal-binding</keyword>
<feature type="binding site" evidence="5">
    <location>
        <position position="443"/>
    </location>
    <ligand>
        <name>Fe cation</name>
        <dbReference type="ChEBI" id="CHEBI:24875"/>
        <note>catalytic</note>
    </ligand>
</feature>
<evidence type="ECO:0000313" key="6">
    <source>
        <dbReference type="EMBL" id="AJK49022.1"/>
    </source>
</evidence>
<dbReference type="InterPro" id="IPR004294">
    <property type="entry name" value="Carotenoid_Oase"/>
</dbReference>
<feature type="binding site" evidence="5">
    <location>
        <position position="198"/>
    </location>
    <ligand>
        <name>Fe cation</name>
        <dbReference type="ChEBI" id="CHEBI:24875"/>
        <note>catalytic</note>
    </ligand>
</feature>
<keyword evidence="4 5" id="KW-0408">Iron</keyword>
<feature type="binding site" evidence="5">
    <location>
        <position position="261"/>
    </location>
    <ligand>
        <name>Fe cation</name>
        <dbReference type="ChEBI" id="CHEBI:24875"/>
        <note>catalytic</note>
    </ligand>
</feature>
<name>A0A0B6RUK1_BURPL</name>
<organism evidence="6 7">
    <name type="scientific">Burkholderia plantarii</name>
    <dbReference type="NCBI Taxonomy" id="41899"/>
    <lineage>
        <taxon>Bacteria</taxon>
        <taxon>Pseudomonadati</taxon>
        <taxon>Pseudomonadota</taxon>
        <taxon>Betaproteobacteria</taxon>
        <taxon>Burkholderiales</taxon>
        <taxon>Burkholderiaceae</taxon>
        <taxon>Burkholderia</taxon>
    </lineage>
</organism>
<dbReference type="PANTHER" id="PTHR10543:SF89">
    <property type="entry name" value="CAROTENOID 9,10(9',10')-CLEAVAGE DIOXYGENASE 1"/>
    <property type="match status" value="1"/>
</dbReference>
<protein>
    <submittedName>
        <fullName evidence="6">Carotenoid cleavage dioxygenase</fullName>
        <ecNumber evidence="6">1.13.11.-</ecNumber>
    </submittedName>
</protein>